<keyword evidence="1" id="KW-1133">Transmembrane helix</keyword>
<organism evidence="2 3">
    <name type="scientific">Dendrobium catenatum</name>
    <dbReference type="NCBI Taxonomy" id="906689"/>
    <lineage>
        <taxon>Eukaryota</taxon>
        <taxon>Viridiplantae</taxon>
        <taxon>Streptophyta</taxon>
        <taxon>Embryophyta</taxon>
        <taxon>Tracheophyta</taxon>
        <taxon>Spermatophyta</taxon>
        <taxon>Magnoliopsida</taxon>
        <taxon>Liliopsida</taxon>
        <taxon>Asparagales</taxon>
        <taxon>Orchidaceae</taxon>
        <taxon>Epidendroideae</taxon>
        <taxon>Malaxideae</taxon>
        <taxon>Dendrobiinae</taxon>
        <taxon>Dendrobium</taxon>
    </lineage>
</organism>
<reference evidence="2 3" key="1">
    <citation type="journal article" date="2016" name="Sci. Rep.">
        <title>The Dendrobium catenatum Lindl. genome sequence provides insights into polysaccharide synthase, floral development and adaptive evolution.</title>
        <authorList>
            <person name="Zhang G.Q."/>
            <person name="Xu Q."/>
            <person name="Bian C."/>
            <person name="Tsai W.C."/>
            <person name="Yeh C.M."/>
            <person name="Liu K.W."/>
            <person name="Yoshida K."/>
            <person name="Zhang L.S."/>
            <person name="Chang S.B."/>
            <person name="Chen F."/>
            <person name="Shi Y."/>
            <person name="Su Y.Y."/>
            <person name="Zhang Y.Q."/>
            <person name="Chen L.J."/>
            <person name="Yin Y."/>
            <person name="Lin M."/>
            <person name="Huang H."/>
            <person name="Deng H."/>
            <person name="Wang Z.W."/>
            <person name="Zhu S.L."/>
            <person name="Zhao X."/>
            <person name="Deng C."/>
            <person name="Niu S.C."/>
            <person name="Huang J."/>
            <person name="Wang M."/>
            <person name="Liu G.H."/>
            <person name="Yang H.J."/>
            <person name="Xiao X.J."/>
            <person name="Hsiao Y.Y."/>
            <person name="Wu W.L."/>
            <person name="Chen Y.Y."/>
            <person name="Mitsuda N."/>
            <person name="Ohme-Takagi M."/>
            <person name="Luo Y.B."/>
            <person name="Van de Peer Y."/>
            <person name="Liu Z.J."/>
        </authorList>
    </citation>
    <scope>NUCLEOTIDE SEQUENCE [LARGE SCALE GENOMIC DNA]</scope>
    <source>
        <tissue evidence="2">The whole plant</tissue>
    </source>
</reference>
<evidence type="ECO:0000256" key="1">
    <source>
        <dbReference type="SAM" id="Phobius"/>
    </source>
</evidence>
<sequence>MLAFFYQVNGWSNFDFSSFYRIADINTDIWPYLHFVTIDWEYCWNPYYGTDLIIVYYFLVRDTVSNWVSLFQVVRNYILLIFKDHHLERNAGYNGTVCRSKGFLMRNYGLLLLMDLHLILAHFNYYTAIHCYILRINFGNHIFHLSAGDLQFEYWKGYKKANMNAWSMLVIAAYWSSSAAKAIHTYFICGFDYLDCFGGCIEYFLPDCDFWSFFCMWIFTKFGKLKIAKVIKFYLLLNFWVFVYIFCRRIVQNEYILIFLFWVLFARSLKFFLLVL</sequence>
<feature type="transmembrane region" description="Helical" evidence="1">
    <location>
        <begin position="257"/>
        <end position="275"/>
    </location>
</feature>
<evidence type="ECO:0000313" key="2">
    <source>
        <dbReference type="EMBL" id="PKU75220.1"/>
    </source>
</evidence>
<reference evidence="2 3" key="2">
    <citation type="journal article" date="2017" name="Nature">
        <title>The Apostasia genome and the evolution of orchids.</title>
        <authorList>
            <person name="Zhang G.Q."/>
            <person name="Liu K.W."/>
            <person name="Li Z."/>
            <person name="Lohaus R."/>
            <person name="Hsiao Y.Y."/>
            <person name="Niu S.C."/>
            <person name="Wang J.Y."/>
            <person name="Lin Y.C."/>
            <person name="Xu Q."/>
            <person name="Chen L.J."/>
            <person name="Yoshida K."/>
            <person name="Fujiwara S."/>
            <person name="Wang Z.W."/>
            <person name="Zhang Y.Q."/>
            <person name="Mitsuda N."/>
            <person name="Wang M."/>
            <person name="Liu G.H."/>
            <person name="Pecoraro L."/>
            <person name="Huang H.X."/>
            <person name="Xiao X.J."/>
            <person name="Lin M."/>
            <person name="Wu X.Y."/>
            <person name="Wu W.L."/>
            <person name="Chen Y.Y."/>
            <person name="Chang S.B."/>
            <person name="Sakamoto S."/>
            <person name="Ohme-Takagi M."/>
            <person name="Yagi M."/>
            <person name="Zeng S.J."/>
            <person name="Shen C.Y."/>
            <person name="Yeh C.M."/>
            <person name="Luo Y.B."/>
            <person name="Tsai W.C."/>
            <person name="Van de Peer Y."/>
            <person name="Liu Z.J."/>
        </authorList>
    </citation>
    <scope>NUCLEOTIDE SEQUENCE [LARGE SCALE GENOMIC DNA]</scope>
    <source>
        <tissue evidence="2">The whole plant</tissue>
    </source>
</reference>
<feature type="transmembrane region" description="Helical" evidence="1">
    <location>
        <begin position="233"/>
        <end position="251"/>
    </location>
</feature>
<dbReference type="EMBL" id="KZ502628">
    <property type="protein sequence ID" value="PKU75220.1"/>
    <property type="molecule type" value="Genomic_DNA"/>
</dbReference>
<gene>
    <name evidence="2" type="ORF">MA16_Dca015742</name>
</gene>
<dbReference type="AlphaFoldDB" id="A0A2I0WHS9"/>
<keyword evidence="1" id="KW-0472">Membrane</keyword>
<accession>A0A2I0WHS9</accession>
<keyword evidence="3" id="KW-1185">Reference proteome</keyword>
<evidence type="ECO:0000313" key="3">
    <source>
        <dbReference type="Proteomes" id="UP000233837"/>
    </source>
</evidence>
<keyword evidence="1" id="KW-0812">Transmembrane</keyword>
<name>A0A2I0WHS9_9ASPA</name>
<proteinExistence type="predicted"/>
<protein>
    <submittedName>
        <fullName evidence="2">Uncharacterized protein</fullName>
    </submittedName>
</protein>
<dbReference type="Proteomes" id="UP000233837">
    <property type="component" value="Unassembled WGS sequence"/>
</dbReference>